<dbReference type="Gene3D" id="2.40.50.40">
    <property type="match status" value="1"/>
</dbReference>
<dbReference type="PANTHER" id="PTHR12015:SF198">
    <property type="entry name" value="PLATELET BASIC PROTEIN"/>
    <property type="match status" value="1"/>
</dbReference>
<evidence type="ECO:0000256" key="2">
    <source>
        <dbReference type="ARBA" id="ARBA00010665"/>
    </source>
</evidence>
<sequence length="105" mass="11682">METKMRMFAAALIVCLLSASLTEAMSLARMGTELRCQCIKTESGFIPRRFIQNVQLFPSGPHCSNAEVIATLKSGQRVCLEPTAPWVERIIKKILEGSDRPESQL</sequence>
<keyword evidence="5" id="KW-0732">Signal</keyword>
<evidence type="ECO:0000256" key="1">
    <source>
        <dbReference type="ARBA" id="ARBA00004613"/>
    </source>
</evidence>
<evidence type="ECO:0000256" key="5">
    <source>
        <dbReference type="SAM" id="SignalP"/>
    </source>
</evidence>
<gene>
    <name evidence="8" type="primary">LOC115459115</name>
    <name evidence="9" type="synonym">LOC115461069</name>
</gene>
<dbReference type="FunFam" id="2.40.50.40:FF:000004">
    <property type="entry name" value="C-X-C motif chemokine"/>
    <property type="match status" value="1"/>
</dbReference>
<keyword evidence="4" id="KW-0964">Secreted</keyword>
<dbReference type="AlphaFoldDB" id="A0A6P7X2R5"/>
<dbReference type="GO" id="GO:0006952">
    <property type="term" value="P:defense response"/>
    <property type="evidence" value="ECO:0007669"/>
    <property type="project" value="InterPro"/>
</dbReference>
<dbReference type="PRINTS" id="PR00436">
    <property type="entry name" value="INTERLEUKIN8"/>
</dbReference>
<dbReference type="GO" id="GO:0008009">
    <property type="term" value="F:chemokine activity"/>
    <property type="evidence" value="ECO:0007669"/>
    <property type="project" value="InterPro"/>
</dbReference>
<dbReference type="CDD" id="cd00273">
    <property type="entry name" value="Chemokine_CXC"/>
    <property type="match status" value="1"/>
</dbReference>
<dbReference type="RefSeq" id="XP_030046482.1">
    <property type="nucleotide sequence ID" value="XM_030190622.1"/>
</dbReference>
<comment type="similarity">
    <text evidence="2">Belongs to the intercrine alpha (chemokine CxC) family.</text>
</comment>
<dbReference type="SUPFAM" id="SSF54117">
    <property type="entry name" value="Interleukin 8-like chemokines"/>
    <property type="match status" value="1"/>
</dbReference>
<comment type="subcellular location">
    <subcellularLocation>
        <location evidence="1">Secreted</location>
    </subcellularLocation>
</comment>
<keyword evidence="3" id="KW-0202">Cytokine</keyword>
<evidence type="ECO:0000256" key="4">
    <source>
        <dbReference type="ARBA" id="ARBA00022525"/>
    </source>
</evidence>
<dbReference type="Proteomes" id="UP000515156">
    <property type="component" value="Chromosome 2"/>
</dbReference>
<organism evidence="7 8">
    <name type="scientific">Microcaecilia unicolor</name>
    <dbReference type="NCBI Taxonomy" id="1415580"/>
    <lineage>
        <taxon>Eukaryota</taxon>
        <taxon>Metazoa</taxon>
        <taxon>Chordata</taxon>
        <taxon>Craniata</taxon>
        <taxon>Vertebrata</taxon>
        <taxon>Euteleostomi</taxon>
        <taxon>Amphibia</taxon>
        <taxon>Gymnophiona</taxon>
        <taxon>Siphonopidae</taxon>
        <taxon>Microcaecilia</taxon>
    </lineage>
</organism>
<evidence type="ECO:0000313" key="9">
    <source>
        <dbReference type="RefSeq" id="XP_030046482.1"/>
    </source>
</evidence>
<evidence type="ECO:0000313" key="8">
    <source>
        <dbReference type="RefSeq" id="XP_030044840.1"/>
    </source>
</evidence>
<name>A0A6P7X2R5_9AMPH</name>
<reference evidence="8 9" key="1">
    <citation type="submission" date="2025-04" db="UniProtKB">
        <authorList>
            <consortium name="RefSeq"/>
        </authorList>
    </citation>
    <scope>IDENTIFICATION</scope>
</reference>
<dbReference type="OrthoDB" id="9937393at2759"/>
<dbReference type="InterPro" id="IPR033899">
    <property type="entry name" value="CXC_Chemokine_domain"/>
</dbReference>
<dbReference type="InterPro" id="IPR036048">
    <property type="entry name" value="Interleukin_8-like_sf"/>
</dbReference>
<dbReference type="InterPro" id="IPR001811">
    <property type="entry name" value="Chemokine_IL8-like_dom"/>
</dbReference>
<feature type="chain" id="PRO_5044652398" evidence="5">
    <location>
        <begin position="25"/>
        <end position="105"/>
    </location>
</feature>
<dbReference type="KEGG" id="muo:115459115"/>
<evidence type="ECO:0000313" key="7">
    <source>
        <dbReference type="Proteomes" id="UP000515156"/>
    </source>
</evidence>
<dbReference type="GeneID" id="115459115"/>
<dbReference type="SMART" id="SM00199">
    <property type="entry name" value="SCY"/>
    <property type="match status" value="1"/>
</dbReference>
<dbReference type="PANTHER" id="PTHR12015">
    <property type="entry name" value="SMALL INDUCIBLE CYTOKINE A"/>
    <property type="match status" value="1"/>
</dbReference>
<dbReference type="InterPro" id="IPR001089">
    <property type="entry name" value="Chemokine_CXC"/>
</dbReference>
<evidence type="ECO:0000256" key="3">
    <source>
        <dbReference type="ARBA" id="ARBA00022514"/>
    </source>
</evidence>
<dbReference type="Pfam" id="PF00048">
    <property type="entry name" value="IL8"/>
    <property type="match status" value="1"/>
</dbReference>
<keyword evidence="7" id="KW-1185">Reference proteome</keyword>
<evidence type="ECO:0000259" key="6">
    <source>
        <dbReference type="SMART" id="SM00199"/>
    </source>
</evidence>
<dbReference type="GO" id="GO:0005615">
    <property type="term" value="C:extracellular space"/>
    <property type="evidence" value="ECO:0007669"/>
    <property type="project" value="UniProtKB-KW"/>
</dbReference>
<proteinExistence type="inferred from homology"/>
<protein>
    <submittedName>
        <fullName evidence="8 9">Interleukin-8-like</fullName>
    </submittedName>
</protein>
<dbReference type="InterPro" id="IPR039809">
    <property type="entry name" value="Chemokine_b/g/d"/>
</dbReference>
<dbReference type="GO" id="GO:0006955">
    <property type="term" value="P:immune response"/>
    <property type="evidence" value="ECO:0007669"/>
    <property type="project" value="InterPro"/>
</dbReference>
<dbReference type="PRINTS" id="PR00437">
    <property type="entry name" value="SMALLCYTKCXC"/>
</dbReference>
<dbReference type="RefSeq" id="XP_030044840.1">
    <property type="nucleotide sequence ID" value="XM_030188980.1"/>
</dbReference>
<feature type="signal peptide" evidence="5">
    <location>
        <begin position="1"/>
        <end position="24"/>
    </location>
</feature>
<dbReference type="KEGG" id="muo:115461069"/>
<accession>A0A6P7X2R5</accession>
<feature type="domain" description="Chemokine interleukin-8-like" evidence="6">
    <location>
        <begin position="33"/>
        <end position="94"/>
    </location>
</feature>